<organism evidence="1 2">
    <name type="scientific">Alteromonas aquimaris</name>
    <dbReference type="NCBI Taxonomy" id="2998417"/>
    <lineage>
        <taxon>Bacteria</taxon>
        <taxon>Pseudomonadati</taxon>
        <taxon>Pseudomonadota</taxon>
        <taxon>Gammaproteobacteria</taxon>
        <taxon>Alteromonadales</taxon>
        <taxon>Alteromonadaceae</taxon>
        <taxon>Alteromonas/Salinimonas group</taxon>
        <taxon>Alteromonas</taxon>
    </lineage>
</organism>
<gene>
    <name evidence="1" type="ORF">OPS25_04970</name>
</gene>
<comment type="caution">
    <text evidence="1">The sequence shown here is derived from an EMBL/GenBank/DDBJ whole genome shotgun (WGS) entry which is preliminary data.</text>
</comment>
<proteinExistence type="predicted"/>
<keyword evidence="2" id="KW-1185">Reference proteome</keyword>
<name>A0ABT3P4Z7_9ALTE</name>
<dbReference type="EMBL" id="JAPFRD010000005">
    <property type="protein sequence ID" value="MCW8107848.1"/>
    <property type="molecule type" value="Genomic_DNA"/>
</dbReference>
<accession>A0ABT3P4Z7</accession>
<protein>
    <submittedName>
        <fullName evidence="1">Uncharacterized protein</fullName>
    </submittedName>
</protein>
<evidence type="ECO:0000313" key="2">
    <source>
        <dbReference type="Proteomes" id="UP001142810"/>
    </source>
</evidence>
<dbReference type="Proteomes" id="UP001142810">
    <property type="component" value="Unassembled WGS sequence"/>
</dbReference>
<sequence>MKKTLTVSEHTNLTLHYAQTSHPQTQDNWLKYGVIADHQVSAEQSLSTAIALAKHQLSKKE</sequence>
<evidence type="ECO:0000313" key="1">
    <source>
        <dbReference type="EMBL" id="MCW8107848.1"/>
    </source>
</evidence>
<dbReference type="RefSeq" id="WP_265616537.1">
    <property type="nucleotide sequence ID" value="NZ_JAPFRD010000005.1"/>
</dbReference>
<reference evidence="1" key="1">
    <citation type="submission" date="2022-11" db="EMBL/GenBank/DDBJ databases">
        <title>Alteromonas sp. nov., isolated from sea water of the Qingdao.</title>
        <authorList>
            <person name="Wang Q."/>
        </authorList>
    </citation>
    <scope>NUCLEOTIDE SEQUENCE</scope>
    <source>
        <strain evidence="1">ASW11-7</strain>
    </source>
</reference>